<keyword evidence="1" id="KW-0732">Signal</keyword>
<proteinExistence type="predicted"/>
<dbReference type="WBParaSite" id="BPAG_0000623901-mRNA-1">
    <property type="protein sequence ID" value="BPAG_0000623901-mRNA-1"/>
    <property type="gene ID" value="BPAG_0000623901"/>
</dbReference>
<feature type="chain" id="PRO_5012272048" evidence="1">
    <location>
        <begin position="16"/>
        <end position="72"/>
    </location>
</feature>
<name>A0A0N4TDF1_BRUPA</name>
<organism evidence="2">
    <name type="scientific">Brugia pahangi</name>
    <name type="common">Filarial nematode worm</name>
    <dbReference type="NCBI Taxonomy" id="6280"/>
    <lineage>
        <taxon>Eukaryota</taxon>
        <taxon>Metazoa</taxon>
        <taxon>Ecdysozoa</taxon>
        <taxon>Nematoda</taxon>
        <taxon>Chromadorea</taxon>
        <taxon>Rhabditida</taxon>
        <taxon>Spirurina</taxon>
        <taxon>Spiruromorpha</taxon>
        <taxon>Filarioidea</taxon>
        <taxon>Onchocercidae</taxon>
        <taxon>Brugia</taxon>
    </lineage>
</organism>
<reference evidence="2" key="1">
    <citation type="submission" date="2017-02" db="UniProtKB">
        <authorList>
            <consortium name="WormBaseParasite"/>
        </authorList>
    </citation>
    <scope>IDENTIFICATION</scope>
</reference>
<accession>A0A0N4TDF1</accession>
<feature type="signal peptide" evidence="1">
    <location>
        <begin position="1"/>
        <end position="15"/>
    </location>
</feature>
<protein>
    <submittedName>
        <fullName evidence="2">Fatty acid hydroxylase domain-containing protein</fullName>
    </submittedName>
</protein>
<dbReference type="AlphaFoldDB" id="A0A0N4TDF1"/>
<evidence type="ECO:0000256" key="1">
    <source>
        <dbReference type="SAM" id="SignalP"/>
    </source>
</evidence>
<sequence>LLVLFLLRTLYYIKLLKNCNNPFGRREFDETLVHAHFHSTIMPNIRTFLDEAQTCLALHYLWCRDQCLVLLI</sequence>
<evidence type="ECO:0000313" key="2">
    <source>
        <dbReference type="WBParaSite" id="BPAG_0000623901-mRNA-1"/>
    </source>
</evidence>